<sequence length="392" mass="43351">MTTALEEPRLRDGRVQPETPLQIGFVMHTMQVAGAEVLVAEMARRLAPSIEATIICLDELGRLGALLQDEGIDVIALGRRPGIDLRMPGLISRIVRERGLRILHAHQYTPFFYAALAKLRGAKAKVIFTEHGRHYPDVVSWKRRWANRLLLSRFSDLTTACCQFAAEAVEKKDGFASRSVRVVPNGIDLNEFSALAVPQDLARQRLGLDPDLLYLSMVARFHPVKDHETLVRAFDKVSKAEPSARLLLVGEGPERQRIDSLVAEFGLSDRVEFTGVRSDVAAILSASDLFVLSSVSEAASLTLLEAMACGTPVVVTDVGGNPEIVRYGQDGLLIPRGDSGRMANAIIQLLRDPERRREMGVAARRRVAEEYDLAISLQRYVALYEQVLGRHA</sequence>
<dbReference type="OrthoDB" id="232381at2"/>
<evidence type="ECO:0000256" key="1">
    <source>
        <dbReference type="ARBA" id="ARBA00022676"/>
    </source>
</evidence>
<evidence type="ECO:0000259" key="3">
    <source>
        <dbReference type="Pfam" id="PF00534"/>
    </source>
</evidence>
<evidence type="ECO:0000259" key="4">
    <source>
        <dbReference type="Pfam" id="PF13439"/>
    </source>
</evidence>
<protein>
    <submittedName>
        <fullName evidence="5">Putative glycosyltransferase EpsD</fullName>
        <ecNumber evidence="5">2.4.-.-</ecNumber>
    </submittedName>
</protein>
<keyword evidence="6" id="KW-1185">Reference proteome</keyword>
<feature type="domain" description="Glycosyl transferase family 1" evidence="3">
    <location>
        <begin position="201"/>
        <end position="366"/>
    </location>
</feature>
<organism evidence="5 6">
    <name type="scientific">Posidoniimonas corsicana</name>
    <dbReference type="NCBI Taxonomy" id="1938618"/>
    <lineage>
        <taxon>Bacteria</taxon>
        <taxon>Pseudomonadati</taxon>
        <taxon>Planctomycetota</taxon>
        <taxon>Planctomycetia</taxon>
        <taxon>Pirellulales</taxon>
        <taxon>Lacipirellulaceae</taxon>
        <taxon>Posidoniimonas</taxon>
    </lineage>
</organism>
<evidence type="ECO:0000313" key="5">
    <source>
        <dbReference type="EMBL" id="TWT33785.1"/>
    </source>
</evidence>
<evidence type="ECO:0000313" key="6">
    <source>
        <dbReference type="Proteomes" id="UP000316714"/>
    </source>
</evidence>
<feature type="domain" description="Glycosyltransferase subfamily 4-like N-terminal" evidence="4">
    <location>
        <begin position="33"/>
        <end position="190"/>
    </location>
</feature>
<keyword evidence="2 5" id="KW-0808">Transferase</keyword>
<proteinExistence type="predicted"/>
<dbReference type="InterPro" id="IPR001296">
    <property type="entry name" value="Glyco_trans_1"/>
</dbReference>
<dbReference type="AlphaFoldDB" id="A0A5C5V7Q1"/>
<accession>A0A5C5V7Q1</accession>
<dbReference type="NCBIfam" id="NF038011">
    <property type="entry name" value="PelF"/>
    <property type="match status" value="1"/>
</dbReference>
<dbReference type="Pfam" id="PF00534">
    <property type="entry name" value="Glycos_transf_1"/>
    <property type="match status" value="1"/>
</dbReference>
<name>A0A5C5V7Q1_9BACT</name>
<dbReference type="PANTHER" id="PTHR12526">
    <property type="entry name" value="GLYCOSYLTRANSFERASE"/>
    <property type="match status" value="1"/>
</dbReference>
<dbReference type="SUPFAM" id="SSF53756">
    <property type="entry name" value="UDP-Glycosyltransferase/glycogen phosphorylase"/>
    <property type="match status" value="1"/>
</dbReference>
<dbReference type="EC" id="2.4.-.-" evidence="5"/>
<dbReference type="EMBL" id="SIHJ01000002">
    <property type="protein sequence ID" value="TWT33785.1"/>
    <property type="molecule type" value="Genomic_DNA"/>
</dbReference>
<dbReference type="Proteomes" id="UP000316714">
    <property type="component" value="Unassembled WGS sequence"/>
</dbReference>
<gene>
    <name evidence="5" type="primary">epsD</name>
    <name evidence="5" type="ORF">KOR34_36190</name>
</gene>
<dbReference type="Pfam" id="PF13439">
    <property type="entry name" value="Glyco_transf_4"/>
    <property type="match status" value="1"/>
</dbReference>
<dbReference type="PANTHER" id="PTHR12526:SF510">
    <property type="entry name" value="D-INOSITOL 3-PHOSPHATE GLYCOSYLTRANSFERASE"/>
    <property type="match status" value="1"/>
</dbReference>
<keyword evidence="1 5" id="KW-0328">Glycosyltransferase</keyword>
<dbReference type="Gene3D" id="3.40.50.2000">
    <property type="entry name" value="Glycogen Phosphorylase B"/>
    <property type="match status" value="2"/>
</dbReference>
<reference evidence="5 6" key="1">
    <citation type="submission" date="2019-02" db="EMBL/GenBank/DDBJ databases">
        <title>Deep-cultivation of Planctomycetes and their phenomic and genomic characterization uncovers novel biology.</title>
        <authorList>
            <person name="Wiegand S."/>
            <person name="Jogler M."/>
            <person name="Boedeker C."/>
            <person name="Pinto D."/>
            <person name="Vollmers J."/>
            <person name="Rivas-Marin E."/>
            <person name="Kohn T."/>
            <person name="Peeters S.H."/>
            <person name="Heuer A."/>
            <person name="Rast P."/>
            <person name="Oberbeckmann S."/>
            <person name="Bunk B."/>
            <person name="Jeske O."/>
            <person name="Meyerdierks A."/>
            <person name="Storesund J.E."/>
            <person name="Kallscheuer N."/>
            <person name="Luecker S."/>
            <person name="Lage O.M."/>
            <person name="Pohl T."/>
            <person name="Merkel B.J."/>
            <person name="Hornburger P."/>
            <person name="Mueller R.-W."/>
            <person name="Bruemmer F."/>
            <person name="Labrenz M."/>
            <person name="Spormann A.M."/>
            <person name="Op Den Camp H."/>
            <person name="Overmann J."/>
            <person name="Amann R."/>
            <person name="Jetten M.S.M."/>
            <person name="Mascher T."/>
            <person name="Medema M.H."/>
            <person name="Devos D.P."/>
            <person name="Kaster A.-K."/>
            <person name="Ovreas L."/>
            <person name="Rohde M."/>
            <person name="Galperin M.Y."/>
            <person name="Jogler C."/>
        </authorList>
    </citation>
    <scope>NUCLEOTIDE SEQUENCE [LARGE SCALE GENOMIC DNA]</scope>
    <source>
        <strain evidence="5 6">KOR34</strain>
    </source>
</reference>
<comment type="caution">
    <text evidence="5">The sequence shown here is derived from an EMBL/GenBank/DDBJ whole genome shotgun (WGS) entry which is preliminary data.</text>
</comment>
<dbReference type="InterPro" id="IPR028098">
    <property type="entry name" value="Glyco_trans_4-like_N"/>
</dbReference>
<dbReference type="InterPro" id="IPR047691">
    <property type="entry name" value="PelF-like"/>
</dbReference>
<evidence type="ECO:0000256" key="2">
    <source>
        <dbReference type="ARBA" id="ARBA00022679"/>
    </source>
</evidence>
<dbReference type="GO" id="GO:0016757">
    <property type="term" value="F:glycosyltransferase activity"/>
    <property type="evidence" value="ECO:0007669"/>
    <property type="project" value="UniProtKB-KW"/>
</dbReference>